<name>A0A1W1WHX3_SULTA</name>
<evidence type="ECO:0008006" key="5">
    <source>
        <dbReference type="Google" id="ProtNLM"/>
    </source>
</evidence>
<proteinExistence type="predicted"/>
<sequence length="634" mass="67681">MKPLRTPFMALTLMLSVTGCGVSVNPSPSSSPSFHSSSPTPSSPISSKQPVSQAPSPTENTLPQISVNTADQTRMQAIDFLSPSQGFLAGCGGIWQTTDGGNAWSSVYSHAANFWGIQFINNKTGWTWSDYTLVATTDGGKSWQVRYHGGSPFISISFTGTHTGYAVMGTPSAPPGSGGPGDGLYETHDGGRHWQVLATPFHPLAVAFWGQQLGWVVGDSRIWHTTDGGKRWSPVYIFGSTVPMAAHITVATPKSIWVILQGGSGMSQTSYTVIHDTPQTGWKVVAAKSTAGAGPAPDAPSDAPKAPELAPGPLAVVNGATFLGGVSSARNLGTTAIWSTQNGGQSWNTYPPIYGANGVPGYAALSFVSQKQGWLVDGLNNTQVLRTLNGGKTWQQIFPPPEPVKSVSFVTQFVGYGLGLPGHPNQIVMTQNGGSRWQPVGRLPASSQWQFDGSGNSLDFTSEANGWVVRQSHLFKTLNGGKSWAMVTLPGWTPQDGLTDVSFIGHSGVVGAPYSNTCWWTADGGQTWNEAQHENFEQALTDINHFVNQEVQRVGQPLEMAGSEGPILWLVFQDQRWVLSVNNGRSWTMHSFPTSLNYAWGALGFTSATDGWLQAVQGMLYHTTNGGISWTPVP</sequence>
<dbReference type="Proteomes" id="UP000192660">
    <property type="component" value="Unassembled WGS sequence"/>
</dbReference>
<gene>
    <name evidence="3" type="ORF">SAMN00768000_2501</name>
</gene>
<organism evidence="3 4">
    <name type="scientific">Sulfobacillus thermosulfidooxidans (strain DSM 9293 / VKM B-1269 / AT-1)</name>
    <dbReference type="NCBI Taxonomy" id="929705"/>
    <lineage>
        <taxon>Bacteria</taxon>
        <taxon>Bacillati</taxon>
        <taxon>Bacillota</taxon>
        <taxon>Clostridia</taxon>
        <taxon>Eubacteriales</taxon>
        <taxon>Clostridiales Family XVII. Incertae Sedis</taxon>
        <taxon>Sulfobacillus</taxon>
    </lineage>
</organism>
<keyword evidence="2" id="KW-0732">Signal</keyword>
<accession>A0A1W1WHX3</accession>
<dbReference type="OrthoDB" id="501835at2"/>
<dbReference type="STRING" id="28034.BFX07_12675"/>
<feature type="compositionally biased region" description="Polar residues" evidence="1">
    <location>
        <begin position="51"/>
        <end position="63"/>
    </location>
</feature>
<dbReference type="Gene3D" id="2.130.10.10">
    <property type="entry name" value="YVTN repeat-like/Quinoprotein amine dehydrogenase"/>
    <property type="match status" value="3"/>
</dbReference>
<dbReference type="PROSITE" id="PS51257">
    <property type="entry name" value="PROKAR_LIPOPROTEIN"/>
    <property type="match status" value="1"/>
</dbReference>
<reference evidence="4" key="1">
    <citation type="submission" date="2017-04" db="EMBL/GenBank/DDBJ databases">
        <authorList>
            <person name="Varghese N."/>
            <person name="Submissions S."/>
        </authorList>
    </citation>
    <scope>NUCLEOTIDE SEQUENCE [LARGE SCALE GENOMIC DNA]</scope>
    <source>
        <strain evidence="4">DSM 9293</strain>
    </source>
</reference>
<feature type="signal peptide" evidence="2">
    <location>
        <begin position="1"/>
        <end position="19"/>
    </location>
</feature>
<evidence type="ECO:0000256" key="2">
    <source>
        <dbReference type="SAM" id="SignalP"/>
    </source>
</evidence>
<feature type="chain" id="PRO_5039696961" description="Photosynthesis system II assembly factor Ycf48/Hcf136-like domain-containing protein" evidence="2">
    <location>
        <begin position="20"/>
        <end position="634"/>
    </location>
</feature>
<dbReference type="PANTHER" id="PTHR47199">
    <property type="entry name" value="PHOTOSYSTEM II STABILITY/ASSEMBLY FACTOR HCF136, CHLOROPLASTIC"/>
    <property type="match status" value="1"/>
</dbReference>
<feature type="region of interest" description="Disordered" evidence="1">
    <location>
        <begin position="27"/>
        <end position="63"/>
    </location>
</feature>
<evidence type="ECO:0000313" key="4">
    <source>
        <dbReference type="Proteomes" id="UP000192660"/>
    </source>
</evidence>
<evidence type="ECO:0000256" key="1">
    <source>
        <dbReference type="SAM" id="MobiDB-lite"/>
    </source>
</evidence>
<feature type="compositionally biased region" description="Low complexity" evidence="1">
    <location>
        <begin position="27"/>
        <end position="50"/>
    </location>
</feature>
<evidence type="ECO:0000313" key="3">
    <source>
        <dbReference type="EMBL" id="SMC05867.1"/>
    </source>
</evidence>
<keyword evidence="4" id="KW-1185">Reference proteome</keyword>
<protein>
    <recommendedName>
        <fullName evidence="5">Photosynthesis system II assembly factor Ycf48/Hcf136-like domain-containing protein</fullName>
    </recommendedName>
</protein>
<dbReference type="SUPFAM" id="SSF110296">
    <property type="entry name" value="Oligoxyloglucan reducing end-specific cellobiohydrolase"/>
    <property type="match status" value="2"/>
</dbReference>
<dbReference type="InterPro" id="IPR015943">
    <property type="entry name" value="WD40/YVTN_repeat-like_dom_sf"/>
</dbReference>
<dbReference type="RefSeq" id="WP_020373665.1">
    <property type="nucleotide sequence ID" value="NZ_FWWY01000001.1"/>
</dbReference>
<dbReference type="EMBL" id="FWWY01000001">
    <property type="protein sequence ID" value="SMC05867.1"/>
    <property type="molecule type" value="Genomic_DNA"/>
</dbReference>
<dbReference type="AlphaFoldDB" id="A0A1W1WHX3"/>
<dbReference type="PANTHER" id="PTHR47199:SF2">
    <property type="entry name" value="PHOTOSYSTEM II STABILITY_ASSEMBLY FACTOR HCF136, CHLOROPLASTIC"/>
    <property type="match status" value="1"/>
</dbReference>